<accession>A0ABD5T944</accession>
<keyword evidence="2" id="KW-1185">Reference proteome</keyword>
<dbReference type="GeneID" id="81211297"/>
<comment type="caution">
    <text evidence="1">The sequence shown here is derived from an EMBL/GenBank/DDBJ whole genome shotgun (WGS) entry which is preliminary data.</text>
</comment>
<name>A0ABD5T944_9EURY</name>
<dbReference type="EMBL" id="JBHSWX010000001">
    <property type="protein sequence ID" value="MFC6784583.1"/>
    <property type="molecule type" value="Genomic_DNA"/>
</dbReference>
<evidence type="ECO:0000313" key="1">
    <source>
        <dbReference type="EMBL" id="MFC6784583.1"/>
    </source>
</evidence>
<organism evidence="1 2">
    <name type="scientific">Halobaculum halobium</name>
    <dbReference type="NCBI Taxonomy" id="3032281"/>
    <lineage>
        <taxon>Archaea</taxon>
        <taxon>Methanobacteriati</taxon>
        <taxon>Methanobacteriota</taxon>
        <taxon>Stenosarchaea group</taxon>
        <taxon>Halobacteria</taxon>
        <taxon>Halobacteriales</taxon>
        <taxon>Haloferacaceae</taxon>
        <taxon>Halobaculum</taxon>
    </lineage>
</organism>
<dbReference type="Proteomes" id="UP001596443">
    <property type="component" value="Unassembled WGS sequence"/>
</dbReference>
<dbReference type="AlphaFoldDB" id="A0ABD5T944"/>
<evidence type="ECO:0000313" key="2">
    <source>
        <dbReference type="Proteomes" id="UP001596443"/>
    </source>
</evidence>
<protein>
    <submittedName>
        <fullName evidence="1">Uncharacterized protein</fullName>
    </submittedName>
</protein>
<dbReference type="RefSeq" id="WP_284063761.1">
    <property type="nucleotide sequence ID" value="NZ_CP126159.1"/>
</dbReference>
<gene>
    <name evidence="1" type="ORF">ACFQFD_00855</name>
</gene>
<reference evidence="1 2" key="1">
    <citation type="journal article" date="2019" name="Int. J. Syst. Evol. Microbiol.">
        <title>The Global Catalogue of Microorganisms (GCM) 10K type strain sequencing project: providing services to taxonomists for standard genome sequencing and annotation.</title>
        <authorList>
            <consortium name="The Broad Institute Genomics Platform"/>
            <consortium name="The Broad Institute Genome Sequencing Center for Infectious Disease"/>
            <person name="Wu L."/>
            <person name="Ma J."/>
        </authorList>
    </citation>
    <scope>NUCLEOTIDE SEQUENCE [LARGE SCALE GENOMIC DNA]</scope>
    <source>
        <strain evidence="1 2">SYNS20</strain>
    </source>
</reference>
<proteinExistence type="predicted"/>
<sequence>MTPPAHSSDDTDSITRIEISLRRALATTDSSESRYHIRTALQQLQVVRETGGIESSEYGDARDMNHQ</sequence>